<dbReference type="PROSITE" id="PS51677">
    <property type="entry name" value="NODB"/>
    <property type="match status" value="1"/>
</dbReference>
<gene>
    <name evidence="2" type="ORF">SUNI508_02377</name>
</gene>
<evidence type="ECO:0000313" key="2">
    <source>
        <dbReference type="EMBL" id="KAK9414278.1"/>
    </source>
</evidence>
<feature type="domain" description="NodB homology" evidence="1">
    <location>
        <begin position="30"/>
        <end position="275"/>
    </location>
</feature>
<dbReference type="CDD" id="cd10938">
    <property type="entry name" value="CE4_HpPgdA_like"/>
    <property type="match status" value="1"/>
</dbReference>
<protein>
    <submittedName>
        <fullName evidence="2">NodB-like protein</fullName>
    </submittedName>
</protein>
<sequence length="301" mass="33741">MTKKVLCGFGIDLDAVSGWINTAGAAPANATNVSRGIFGATVGLDRVLTLLHRPNIKATFFIPAHTLESFPQQVAKVHEAGHEIGLHGYTHEHVSALSEEQERAVLVKSIDVITKFTGKHPRGWTAPAWTTSPKTVQLLEEHGLIYDHSFMHHDCQPYYLPYNPSYIETNHSLEADEWMQPMSQLELSKVVEIPANWHLDDWPPLNIGQGVGNGLIDPDVVFKLWTAQFDFYYREYDNFIFPISIHPQVSGKAQVQLLLEKVIAHINSHEGVQWVPFEEMVGQFKDGEIRGHEVHGGAKPT</sequence>
<proteinExistence type="predicted"/>
<accession>A0ABR2UI15</accession>
<dbReference type="SUPFAM" id="SSF88713">
    <property type="entry name" value="Glycoside hydrolase/deacetylase"/>
    <property type="match status" value="1"/>
</dbReference>
<dbReference type="Gene3D" id="3.20.20.370">
    <property type="entry name" value="Glycoside hydrolase/deacetylase"/>
    <property type="match status" value="1"/>
</dbReference>
<name>A0ABR2UI15_9PEZI</name>
<dbReference type="Proteomes" id="UP001408356">
    <property type="component" value="Unassembled WGS sequence"/>
</dbReference>
<organism evidence="2 3">
    <name type="scientific">Seiridium unicorne</name>
    <dbReference type="NCBI Taxonomy" id="138068"/>
    <lineage>
        <taxon>Eukaryota</taxon>
        <taxon>Fungi</taxon>
        <taxon>Dikarya</taxon>
        <taxon>Ascomycota</taxon>
        <taxon>Pezizomycotina</taxon>
        <taxon>Sordariomycetes</taxon>
        <taxon>Xylariomycetidae</taxon>
        <taxon>Amphisphaeriales</taxon>
        <taxon>Sporocadaceae</taxon>
        <taxon>Seiridium</taxon>
    </lineage>
</organism>
<reference evidence="2 3" key="1">
    <citation type="journal article" date="2024" name="J. Plant Pathol.">
        <title>Sequence and assembly of the genome of Seiridium unicorne, isolate CBS 538.82, causal agent of cypress canker disease.</title>
        <authorList>
            <person name="Scali E."/>
            <person name="Rocca G.D."/>
            <person name="Danti R."/>
            <person name="Garbelotto M."/>
            <person name="Barberini S."/>
            <person name="Baroncelli R."/>
            <person name="Emiliani G."/>
        </authorList>
    </citation>
    <scope>NUCLEOTIDE SEQUENCE [LARGE SCALE GENOMIC DNA]</scope>
    <source>
        <strain evidence="2 3">BM-138-508</strain>
    </source>
</reference>
<dbReference type="EMBL" id="JARVKF010000429">
    <property type="protein sequence ID" value="KAK9414278.1"/>
    <property type="molecule type" value="Genomic_DNA"/>
</dbReference>
<evidence type="ECO:0000259" key="1">
    <source>
        <dbReference type="PROSITE" id="PS51677"/>
    </source>
</evidence>
<dbReference type="InterPro" id="IPR037950">
    <property type="entry name" value="PgdA-like"/>
</dbReference>
<comment type="caution">
    <text evidence="2">The sequence shown here is derived from an EMBL/GenBank/DDBJ whole genome shotgun (WGS) entry which is preliminary data.</text>
</comment>
<keyword evidence="3" id="KW-1185">Reference proteome</keyword>
<dbReference type="Pfam" id="PF01522">
    <property type="entry name" value="Polysacc_deac_1"/>
    <property type="match status" value="1"/>
</dbReference>
<dbReference type="PANTHER" id="PTHR47561:SF1">
    <property type="entry name" value="POLYSACCHARIDE DEACETYLASE FAMILY PROTEIN (AFU_ORTHOLOGUE AFUA_6G05030)"/>
    <property type="match status" value="1"/>
</dbReference>
<dbReference type="PANTHER" id="PTHR47561">
    <property type="entry name" value="POLYSACCHARIDE DEACETYLASE FAMILY PROTEIN (AFU_ORTHOLOGUE AFUA_6G05030)"/>
    <property type="match status" value="1"/>
</dbReference>
<evidence type="ECO:0000313" key="3">
    <source>
        <dbReference type="Proteomes" id="UP001408356"/>
    </source>
</evidence>
<dbReference type="InterPro" id="IPR002509">
    <property type="entry name" value="NODB_dom"/>
</dbReference>
<dbReference type="InterPro" id="IPR011330">
    <property type="entry name" value="Glyco_hydro/deAcase_b/a-brl"/>
</dbReference>